<sequence>MPSPLEAKRNGGCGSHSGGSRSNSPAPGGGIVSGGEESRAAGSTPPFANGSVGETSNHAEDTAPEEARPGSTPIVAAVETHSAPPPLPPPLLPNLHGSAAPSPAAVPQSPQSSPNASRTSPQLPPPRTPPASSWHPHVYAKPPSAPTPHFIADILGWQDGKNKVERNSSPAGTTTLKRAISATTPTVVVPRPRPLSKTNDGHSVPRVKKPKTEDEAEDSEGSRRKEGGEDDTRGASSAVDEDDDDYGTSDGEGRMVVDVGEDEESMEPLNLTTKSSRDSSPGSTGNRSTPTLSTSPTSQLQHPYATHLYHQHPLLHPLHRIRVVPPHTPPLPPPPPPPFREPSVNGSPGITVPRRPAATPTPPVNGRDATPSPKGPVAAAVPSRPAVGHALKGICDDFQYMIVISISATPV</sequence>
<organism evidence="2 3">
    <name type="scientific">Ladona fulva</name>
    <name type="common">Scarce chaser dragonfly</name>
    <name type="synonym">Libellula fulva</name>
    <dbReference type="NCBI Taxonomy" id="123851"/>
    <lineage>
        <taxon>Eukaryota</taxon>
        <taxon>Metazoa</taxon>
        <taxon>Ecdysozoa</taxon>
        <taxon>Arthropoda</taxon>
        <taxon>Hexapoda</taxon>
        <taxon>Insecta</taxon>
        <taxon>Pterygota</taxon>
        <taxon>Palaeoptera</taxon>
        <taxon>Odonata</taxon>
        <taxon>Epiprocta</taxon>
        <taxon>Anisoptera</taxon>
        <taxon>Libelluloidea</taxon>
        <taxon>Libellulidae</taxon>
        <taxon>Ladona</taxon>
    </lineage>
</organism>
<dbReference type="EMBL" id="KZ308163">
    <property type="protein sequence ID" value="KAG8223510.1"/>
    <property type="molecule type" value="Genomic_DNA"/>
</dbReference>
<accession>A0A8K0JVN1</accession>
<evidence type="ECO:0000313" key="2">
    <source>
        <dbReference type="EMBL" id="KAG8223510.1"/>
    </source>
</evidence>
<feature type="region of interest" description="Disordered" evidence="1">
    <location>
        <begin position="322"/>
        <end position="381"/>
    </location>
</feature>
<keyword evidence="3" id="KW-1185">Reference proteome</keyword>
<feature type="compositionally biased region" description="Basic and acidic residues" evidence="1">
    <location>
        <begin position="220"/>
        <end position="233"/>
    </location>
</feature>
<feature type="compositionally biased region" description="Pro residues" evidence="1">
    <location>
        <begin position="83"/>
        <end position="92"/>
    </location>
</feature>
<dbReference type="OrthoDB" id="6159439at2759"/>
<comment type="caution">
    <text evidence="2">The sequence shown here is derived from an EMBL/GenBank/DDBJ whole genome shotgun (WGS) entry which is preliminary data.</text>
</comment>
<dbReference type="AlphaFoldDB" id="A0A8K0JVN1"/>
<reference evidence="2" key="1">
    <citation type="submission" date="2013-04" db="EMBL/GenBank/DDBJ databases">
        <authorList>
            <person name="Qu J."/>
            <person name="Murali S.C."/>
            <person name="Bandaranaike D."/>
            <person name="Bellair M."/>
            <person name="Blankenburg K."/>
            <person name="Chao H."/>
            <person name="Dinh H."/>
            <person name="Doddapaneni H."/>
            <person name="Downs B."/>
            <person name="Dugan-Rocha S."/>
            <person name="Elkadiri S."/>
            <person name="Gnanaolivu R.D."/>
            <person name="Hernandez B."/>
            <person name="Javaid M."/>
            <person name="Jayaseelan J.C."/>
            <person name="Lee S."/>
            <person name="Li M."/>
            <person name="Ming W."/>
            <person name="Munidasa M."/>
            <person name="Muniz J."/>
            <person name="Nguyen L."/>
            <person name="Ongeri F."/>
            <person name="Osuji N."/>
            <person name="Pu L.-L."/>
            <person name="Puazo M."/>
            <person name="Qu C."/>
            <person name="Quiroz J."/>
            <person name="Raj R."/>
            <person name="Weissenberger G."/>
            <person name="Xin Y."/>
            <person name="Zou X."/>
            <person name="Han Y."/>
            <person name="Richards S."/>
            <person name="Worley K."/>
            <person name="Muzny D."/>
            <person name="Gibbs R."/>
        </authorList>
    </citation>
    <scope>NUCLEOTIDE SEQUENCE</scope>
    <source>
        <strain evidence="2">Sampled in the wild</strain>
    </source>
</reference>
<feature type="region of interest" description="Disordered" evidence="1">
    <location>
        <begin position="1"/>
        <end position="300"/>
    </location>
</feature>
<evidence type="ECO:0000313" key="3">
    <source>
        <dbReference type="Proteomes" id="UP000792457"/>
    </source>
</evidence>
<dbReference type="Proteomes" id="UP000792457">
    <property type="component" value="Unassembled WGS sequence"/>
</dbReference>
<gene>
    <name evidence="2" type="ORF">J437_LFUL002560</name>
</gene>
<feature type="compositionally biased region" description="Low complexity" evidence="1">
    <location>
        <begin position="288"/>
        <end position="300"/>
    </location>
</feature>
<feature type="compositionally biased region" description="Polar residues" evidence="1">
    <location>
        <begin position="270"/>
        <end position="287"/>
    </location>
</feature>
<feature type="compositionally biased region" description="Basic and acidic residues" evidence="1">
    <location>
        <begin position="57"/>
        <end position="68"/>
    </location>
</feature>
<feature type="compositionally biased region" description="Low complexity" evidence="1">
    <location>
        <begin position="98"/>
        <end position="121"/>
    </location>
</feature>
<proteinExistence type="predicted"/>
<reference evidence="2" key="2">
    <citation type="submission" date="2017-10" db="EMBL/GenBank/DDBJ databases">
        <title>Ladona fulva Genome sequencing and assembly.</title>
        <authorList>
            <person name="Murali S."/>
            <person name="Richards S."/>
            <person name="Bandaranaike D."/>
            <person name="Bellair M."/>
            <person name="Blankenburg K."/>
            <person name="Chao H."/>
            <person name="Dinh H."/>
            <person name="Doddapaneni H."/>
            <person name="Dugan-Rocha S."/>
            <person name="Elkadiri S."/>
            <person name="Gnanaolivu R."/>
            <person name="Hernandez B."/>
            <person name="Skinner E."/>
            <person name="Javaid M."/>
            <person name="Lee S."/>
            <person name="Li M."/>
            <person name="Ming W."/>
            <person name="Munidasa M."/>
            <person name="Muniz J."/>
            <person name="Nguyen L."/>
            <person name="Hughes D."/>
            <person name="Osuji N."/>
            <person name="Pu L.-L."/>
            <person name="Puazo M."/>
            <person name="Qu C."/>
            <person name="Quiroz J."/>
            <person name="Raj R."/>
            <person name="Weissenberger G."/>
            <person name="Xin Y."/>
            <person name="Zou X."/>
            <person name="Han Y."/>
            <person name="Worley K."/>
            <person name="Muzny D."/>
            <person name="Gibbs R."/>
        </authorList>
    </citation>
    <scope>NUCLEOTIDE SEQUENCE</scope>
    <source>
        <strain evidence="2">Sampled in the wild</strain>
    </source>
</reference>
<feature type="compositionally biased region" description="Pro residues" evidence="1">
    <location>
        <begin position="326"/>
        <end position="340"/>
    </location>
</feature>
<name>A0A8K0JVN1_LADFU</name>
<evidence type="ECO:0000256" key="1">
    <source>
        <dbReference type="SAM" id="MobiDB-lite"/>
    </source>
</evidence>
<feature type="compositionally biased region" description="Polar residues" evidence="1">
    <location>
        <begin position="167"/>
        <end position="176"/>
    </location>
</feature>
<protein>
    <submittedName>
        <fullName evidence="2">Uncharacterized protein</fullName>
    </submittedName>
</protein>